<dbReference type="Proteomes" id="UP000316726">
    <property type="component" value="Chromosome 2"/>
</dbReference>
<dbReference type="EMBL" id="CP031035">
    <property type="protein sequence ID" value="QDZ19192.1"/>
    <property type="molecule type" value="Genomic_DNA"/>
</dbReference>
<feature type="transmembrane region" description="Helical" evidence="3">
    <location>
        <begin position="52"/>
        <end position="70"/>
    </location>
</feature>
<keyword evidence="7" id="KW-1185">Reference proteome</keyword>
<evidence type="ECO:0000256" key="2">
    <source>
        <dbReference type="ARBA" id="ARBA00009610"/>
    </source>
</evidence>
<evidence type="ECO:0000259" key="4">
    <source>
        <dbReference type="Pfam" id="PF10181"/>
    </source>
</evidence>
<comment type="similarity">
    <text evidence="2">Belongs to the PIGH family.</text>
</comment>
<evidence type="ECO:0000256" key="3">
    <source>
        <dbReference type="SAM" id="Phobius"/>
    </source>
</evidence>
<dbReference type="Pfam" id="PF10181">
    <property type="entry name" value="PIG-H"/>
    <property type="match status" value="1"/>
</dbReference>
<dbReference type="InterPro" id="IPR044215">
    <property type="entry name" value="PIG-H"/>
</dbReference>
<sequence>MRAARLARSTDVVSYEVRKSAIDVIAENAWWLAALLVLVGCLYTVAEESRTRWLPFLFIYLVALLCRTAVCERVVLFRGLGVQLESTNCLAARSRMFLEENDIESVLINEAVTTSDVYYYLCFTVQGSKDMAVGFPTCKPGVEFIAELYKEAKRFFPSKF</sequence>
<dbReference type="OrthoDB" id="6256716at2759"/>
<reference evidence="5" key="2">
    <citation type="submission" date="2021-01" db="EMBL/GenBank/DDBJ databases">
        <authorList>
            <person name="Corre E."/>
            <person name="Pelletier E."/>
            <person name="Niang G."/>
            <person name="Scheremetjew M."/>
            <person name="Finn R."/>
            <person name="Kale V."/>
            <person name="Holt S."/>
            <person name="Cochrane G."/>
            <person name="Meng A."/>
            <person name="Brown T."/>
            <person name="Cohen L."/>
        </authorList>
    </citation>
    <scope>NUCLEOTIDE SEQUENCE</scope>
    <source>
        <strain evidence="5">CCMP1205</strain>
    </source>
</reference>
<feature type="transmembrane region" description="Helical" evidence="3">
    <location>
        <begin position="28"/>
        <end position="46"/>
    </location>
</feature>
<evidence type="ECO:0000313" key="7">
    <source>
        <dbReference type="Proteomes" id="UP000316726"/>
    </source>
</evidence>
<feature type="domain" description="Phosphatidylinositol N-acetylglucosaminyltransferase subunit H conserved" evidence="4">
    <location>
        <begin position="74"/>
        <end position="136"/>
    </location>
</feature>
<dbReference type="STRING" id="1764295.A0A5B8MII0"/>
<keyword evidence="3" id="KW-0472">Membrane</keyword>
<comment type="pathway">
    <text evidence="1">Glycolipid biosynthesis; glycosylphosphatidylinositol-anchor biosynthesis.</text>
</comment>
<proteinExistence type="inferred from homology"/>
<protein>
    <recommendedName>
        <fullName evidence="4">Phosphatidylinositol N-acetylglucosaminyltransferase subunit H conserved domain-containing protein</fullName>
    </recommendedName>
</protein>
<keyword evidence="3" id="KW-1133">Transmembrane helix</keyword>
<dbReference type="GO" id="GO:0000506">
    <property type="term" value="C:glycosylphosphatidylinositol-N-acetylglucosaminyltransferase (GPI-GnT) complex"/>
    <property type="evidence" value="ECO:0007669"/>
    <property type="project" value="InterPro"/>
</dbReference>
<keyword evidence="3" id="KW-0812">Transmembrane</keyword>
<dbReference type="PANTHER" id="PTHR15231">
    <property type="entry name" value="PHOSPHATIDYLINOSITOL N-ACETYLGLUCOSAMINYLTRANSFERASE SUBUNIT H"/>
    <property type="match status" value="1"/>
</dbReference>
<dbReference type="UniPathway" id="UPA00196"/>
<evidence type="ECO:0000313" key="6">
    <source>
        <dbReference type="EMBL" id="QDZ19192.1"/>
    </source>
</evidence>
<evidence type="ECO:0000313" key="5">
    <source>
        <dbReference type="EMBL" id="CAD9717734.1"/>
    </source>
</evidence>
<name>A0A5B8MII0_9CHLO</name>
<organism evidence="6 7">
    <name type="scientific">Chloropicon primus</name>
    <dbReference type="NCBI Taxonomy" id="1764295"/>
    <lineage>
        <taxon>Eukaryota</taxon>
        <taxon>Viridiplantae</taxon>
        <taxon>Chlorophyta</taxon>
        <taxon>Chloropicophyceae</taxon>
        <taxon>Chloropicales</taxon>
        <taxon>Chloropicaceae</taxon>
        <taxon>Chloropicon</taxon>
    </lineage>
</organism>
<dbReference type="GO" id="GO:0006506">
    <property type="term" value="P:GPI anchor biosynthetic process"/>
    <property type="evidence" value="ECO:0007669"/>
    <property type="project" value="UniProtKB-UniPathway"/>
</dbReference>
<reference evidence="6 7" key="1">
    <citation type="submission" date="2018-07" db="EMBL/GenBank/DDBJ databases">
        <title>The complete nuclear genome of the prasinophyte Chloropicon primus (CCMP1205).</title>
        <authorList>
            <person name="Pombert J.-F."/>
            <person name="Otis C."/>
            <person name="Turmel M."/>
            <person name="Lemieux C."/>
        </authorList>
    </citation>
    <scope>NUCLEOTIDE SEQUENCE [LARGE SCALE GENOMIC DNA]</scope>
    <source>
        <strain evidence="6 7">CCMP1205</strain>
    </source>
</reference>
<evidence type="ECO:0000256" key="1">
    <source>
        <dbReference type="ARBA" id="ARBA00004687"/>
    </source>
</evidence>
<dbReference type="PANTHER" id="PTHR15231:SF1">
    <property type="entry name" value="PHOSPHATIDYLINOSITOL N-ACETYLGLUCOSAMINYLTRANSFERASE SUBUNIT H"/>
    <property type="match status" value="1"/>
</dbReference>
<dbReference type="AlphaFoldDB" id="A0A5B8MII0"/>
<gene>
    <name evidence="6" type="ORF">A3770_02p17100</name>
    <name evidence="5" type="ORF">CPRI1469_LOCUS6596</name>
</gene>
<dbReference type="InterPro" id="IPR019328">
    <property type="entry name" value="PIGH-H_dom"/>
</dbReference>
<accession>A0A5B8MII0</accession>
<dbReference type="EMBL" id="HBHL01009858">
    <property type="protein sequence ID" value="CAD9717734.1"/>
    <property type="molecule type" value="Transcribed_RNA"/>
</dbReference>